<evidence type="ECO:0000313" key="2">
    <source>
        <dbReference type="Proteomes" id="UP000237872"/>
    </source>
</evidence>
<evidence type="ECO:0000313" key="1">
    <source>
        <dbReference type="EMBL" id="PPU57790.1"/>
    </source>
</evidence>
<dbReference type="AlphaFoldDB" id="A0A2S7C8C4"/>
<gene>
    <name evidence="1" type="ORF">XcodCFBP4690_20625</name>
</gene>
<sequence length="103" mass="11888">MSLLLLLVAWAPWPDNQACCFSEFSILRTVWRRSRHARNDGLKRIPQQKRILQDRRIANLGVGVVEGLEHGGLPVTPNYYWTAEMRCCTEYLRSLGLCEWGKA</sequence>
<name>A0A2S7C8C4_9XANT</name>
<accession>A0A2S7C8C4</accession>
<organism evidence="1 2">
    <name type="scientific">Xanthomonas codiaei</name>
    <dbReference type="NCBI Taxonomy" id="56463"/>
    <lineage>
        <taxon>Bacteria</taxon>
        <taxon>Pseudomonadati</taxon>
        <taxon>Pseudomonadota</taxon>
        <taxon>Gammaproteobacteria</taxon>
        <taxon>Lysobacterales</taxon>
        <taxon>Lysobacteraceae</taxon>
        <taxon>Xanthomonas</taxon>
    </lineage>
</organism>
<dbReference type="EMBL" id="MDEC01000043">
    <property type="protein sequence ID" value="PPU57790.1"/>
    <property type="molecule type" value="Genomic_DNA"/>
</dbReference>
<comment type="caution">
    <text evidence="1">The sequence shown here is derived from an EMBL/GenBank/DDBJ whole genome shotgun (WGS) entry which is preliminary data.</text>
</comment>
<protein>
    <submittedName>
        <fullName evidence="1">Uncharacterized protein</fullName>
    </submittedName>
</protein>
<reference evidence="1 2" key="1">
    <citation type="submission" date="2016-08" db="EMBL/GenBank/DDBJ databases">
        <authorList>
            <person name="Seilhamer J.J."/>
        </authorList>
    </citation>
    <scope>NUCLEOTIDE SEQUENCE [LARGE SCALE GENOMIC DNA]</scope>
    <source>
        <strain evidence="1 2">CFBP4690</strain>
    </source>
</reference>
<proteinExistence type="predicted"/>
<dbReference type="Proteomes" id="UP000237872">
    <property type="component" value="Unassembled WGS sequence"/>
</dbReference>